<feature type="compositionally biased region" description="Polar residues" evidence="1">
    <location>
        <begin position="125"/>
        <end position="138"/>
    </location>
</feature>
<dbReference type="AlphaFoldDB" id="A0A0N5A749"/>
<sequence length="394" mass="44404">MSKDRTNYQSIHNENSQQYLDEFMNNENDNNQLLYYLDDENNLICPFINTEDAAQPLNDPESLTSGGINECNDVLSDITNCDESSPHSVEDTGEYRVTNETGTGHSGDDNSNLVSNDDGSRNINEDNNLGNESLPNDLSNNESCSIEEESRRESVGTPAISRSLEELSNNNVKGKFFITSFTRIQDEFYSGCTLIDANSNRDMSSLASSNNRLKFINVNNQTNICRIFGSPVAKQLYTMIFEVDSNGEELCIPMFSKDLRIENMQITVKSGKISGTLPTKLGAIWLDSDDVSSFEGLSLRNLRMLTFVIFTKCPEPYTSLYEQFDFENVYTVVCLQPQCQCRNSERFGNLFPYVYLCLPDDLYSTLGVDIDIAECTDPSLEEKVEATMHCKRKL</sequence>
<accession>A0A0N5A749</accession>
<organism evidence="2 3">
    <name type="scientific">Parastrongyloides trichosuri</name>
    <name type="common">Possum-specific nematode worm</name>
    <dbReference type="NCBI Taxonomy" id="131310"/>
    <lineage>
        <taxon>Eukaryota</taxon>
        <taxon>Metazoa</taxon>
        <taxon>Ecdysozoa</taxon>
        <taxon>Nematoda</taxon>
        <taxon>Chromadorea</taxon>
        <taxon>Rhabditida</taxon>
        <taxon>Tylenchina</taxon>
        <taxon>Panagrolaimomorpha</taxon>
        <taxon>Strongyloidoidea</taxon>
        <taxon>Strongyloididae</taxon>
        <taxon>Parastrongyloides</taxon>
    </lineage>
</organism>
<proteinExistence type="predicted"/>
<feature type="compositionally biased region" description="Polar residues" evidence="1">
    <location>
        <begin position="98"/>
        <end position="117"/>
    </location>
</feature>
<evidence type="ECO:0000313" key="2">
    <source>
        <dbReference type="Proteomes" id="UP000038045"/>
    </source>
</evidence>
<evidence type="ECO:0000256" key="1">
    <source>
        <dbReference type="SAM" id="MobiDB-lite"/>
    </source>
</evidence>
<keyword evidence="2" id="KW-1185">Reference proteome</keyword>
<protein>
    <submittedName>
        <fullName evidence="3">Phospholipid scramblase</fullName>
    </submittedName>
</protein>
<evidence type="ECO:0000313" key="3">
    <source>
        <dbReference type="WBParaSite" id="PTRK_0001783600.1"/>
    </source>
</evidence>
<feature type="region of interest" description="Disordered" evidence="1">
    <location>
        <begin position="79"/>
        <end position="157"/>
    </location>
</feature>
<name>A0A0N5A749_PARTI</name>
<feature type="compositionally biased region" description="Basic and acidic residues" evidence="1">
    <location>
        <begin position="84"/>
        <end position="94"/>
    </location>
</feature>
<reference evidence="3" key="1">
    <citation type="submission" date="2017-02" db="UniProtKB">
        <authorList>
            <consortium name="WormBaseParasite"/>
        </authorList>
    </citation>
    <scope>IDENTIFICATION</scope>
</reference>
<dbReference type="Proteomes" id="UP000038045">
    <property type="component" value="Unplaced"/>
</dbReference>
<dbReference type="WBParaSite" id="PTRK_0001783600.1">
    <property type="protein sequence ID" value="PTRK_0001783600.1"/>
    <property type="gene ID" value="PTRK_0001783600"/>
</dbReference>